<dbReference type="PANTHER" id="PTHR24016">
    <property type="entry name" value="CONSERVED OLIGOMERIC GOLGI COMPLEX SUBUNIT 4"/>
    <property type="match status" value="1"/>
</dbReference>
<comment type="subcellular location">
    <subcellularLocation>
        <location evidence="1">Golgi apparatus membrane</location>
        <topology evidence="1">Peripheral membrane protein</topology>
    </subcellularLocation>
</comment>
<evidence type="ECO:0000256" key="4">
    <source>
        <dbReference type="ARBA" id="ARBA00022448"/>
    </source>
</evidence>
<keyword evidence="4" id="KW-0813">Transport</keyword>
<dbReference type="GO" id="GO:0000139">
    <property type="term" value="C:Golgi membrane"/>
    <property type="evidence" value="ECO:0007669"/>
    <property type="project" value="UniProtKB-SubCell"/>
</dbReference>
<comment type="caution">
    <text evidence="11">The sequence shown here is derived from an EMBL/GenBank/DDBJ whole genome shotgun (WGS) entry which is preliminary data.</text>
</comment>
<dbReference type="Pfam" id="PF08318">
    <property type="entry name" value="COG4_m"/>
    <property type="match status" value="1"/>
</dbReference>
<evidence type="ECO:0000256" key="7">
    <source>
        <dbReference type="ARBA" id="ARBA00023136"/>
    </source>
</evidence>
<evidence type="ECO:0000313" key="12">
    <source>
        <dbReference type="Proteomes" id="UP001358417"/>
    </source>
</evidence>
<evidence type="ECO:0000256" key="9">
    <source>
        <dbReference type="SAM" id="MobiDB-lite"/>
    </source>
</evidence>
<accession>A0AAV9MXG4</accession>
<dbReference type="PANTHER" id="PTHR24016:SF0">
    <property type="entry name" value="CONSERVED OLIGOMERIC GOLGI COMPLEX SUBUNIT 4"/>
    <property type="match status" value="1"/>
</dbReference>
<evidence type="ECO:0000259" key="10">
    <source>
        <dbReference type="SMART" id="SM00762"/>
    </source>
</evidence>
<keyword evidence="12" id="KW-1185">Reference proteome</keyword>
<reference evidence="11 12" key="1">
    <citation type="submission" date="2023-08" db="EMBL/GenBank/DDBJ databases">
        <title>Black Yeasts Isolated from many extreme environments.</title>
        <authorList>
            <person name="Coleine C."/>
            <person name="Stajich J.E."/>
            <person name="Selbmann L."/>
        </authorList>
    </citation>
    <scope>NUCLEOTIDE SEQUENCE [LARGE SCALE GENOMIC DNA]</scope>
    <source>
        <strain evidence="11 12">CCFEE 5792</strain>
    </source>
</reference>
<evidence type="ECO:0000256" key="6">
    <source>
        <dbReference type="ARBA" id="ARBA00023034"/>
    </source>
</evidence>
<dbReference type="Proteomes" id="UP001358417">
    <property type="component" value="Unassembled WGS sequence"/>
</dbReference>
<keyword evidence="5" id="KW-0653">Protein transport</keyword>
<keyword evidence="7" id="KW-0472">Membrane</keyword>
<dbReference type="InterPro" id="IPR048684">
    <property type="entry name" value="COG4_C"/>
</dbReference>
<dbReference type="GeneID" id="89976357"/>
<gene>
    <name evidence="11" type="ORF">LTR84_008193</name>
</gene>
<evidence type="ECO:0000256" key="3">
    <source>
        <dbReference type="ARBA" id="ARBA00020975"/>
    </source>
</evidence>
<dbReference type="Pfam" id="PF20663">
    <property type="entry name" value="COG4_N"/>
    <property type="match status" value="1"/>
</dbReference>
<name>A0AAV9MXG4_9EURO</name>
<comment type="similarity">
    <text evidence="2">Belongs to the COG4 family.</text>
</comment>
<dbReference type="InterPro" id="IPR013167">
    <property type="entry name" value="COG4_M"/>
</dbReference>
<evidence type="ECO:0000256" key="5">
    <source>
        <dbReference type="ARBA" id="ARBA00022927"/>
    </source>
</evidence>
<evidence type="ECO:0000256" key="2">
    <source>
        <dbReference type="ARBA" id="ARBA00009215"/>
    </source>
</evidence>
<feature type="region of interest" description="Disordered" evidence="9">
    <location>
        <begin position="339"/>
        <end position="360"/>
    </location>
</feature>
<dbReference type="GO" id="GO:0015031">
    <property type="term" value="P:protein transport"/>
    <property type="evidence" value="ECO:0007669"/>
    <property type="project" value="UniProtKB-KW"/>
</dbReference>
<dbReference type="RefSeq" id="XP_064701983.1">
    <property type="nucleotide sequence ID" value="XM_064851742.1"/>
</dbReference>
<feature type="domain" description="COG4 transport protein middle alpha-helical bundle" evidence="10">
    <location>
        <begin position="178"/>
        <end position="517"/>
    </location>
</feature>
<proteinExistence type="inferred from homology"/>
<evidence type="ECO:0000313" key="11">
    <source>
        <dbReference type="EMBL" id="KAK5046392.1"/>
    </source>
</evidence>
<dbReference type="AlphaFoldDB" id="A0AAV9MXG4"/>
<sequence>MAINGHTSPEPDSETISIYNAKSVSEIRAALAELHHKEATVTTQLDALINGQKDLQRELGRLDLFRANATTQASKARAISNGMLSDAAANAKRISNSVKRLDLEQERVKATLTVVEQVGELKACVLGVSGSMGAAQDWETAASYLSRASKIPREVIDGPFAARVVPTAEVPDSPAVTLEAASESLCNLFLREFEKAVKDNDGARITRFFKLFPLISRSDVGLDVYGRYVCQGVASRARTNLNAGTGGNQSKDGFFYANALTKLFEHIAQIIDGHGSLVEHHYGPGKMTRVIERLQVEADMQGGIILDTWADERRIDRQLTDIRSYAFMFLVQSFMPAQRGAAGTPRSNSPAPGRASEDESVDMKQVDALLNEMALMLGKWSLYTRFVANKCHNPSKGGEDETPEVPPFLINSSLMKKIQDKVLTPFNTMTTFFFRRSVEKAFQLDESPPDLSLNPHRPLNSNPPHVTSAIEDIMYIVNKILQQSLATSQKAVVANVIPTLDRILNSDFIGMEQRKMRDESYPKSAIPGQLPPEATIVSFLVLINNLDVAKDYVDQIVRARTQPTTNSSHQLLEDLYPAPGEAATVSLTLTAMTSSFAEKSSAVITDAIDVINTNVMRPRLRPILMDAFRDTDYNLSKEQLSDLVQQGLETSDGVATHGDNDSYFSDEVRMRFQLGWDALTKPIGRIMTERTFDTLLGLVIARLAKLIESRLWTYHGRVNEVGASRLEHDVNEIVKVVVKGQKYSFREAFLRCTQICMIMNMDDDEWEETLESGGEVADKLKPEERVRARSMVKESAS</sequence>
<dbReference type="Gene3D" id="1.20.58.1970">
    <property type="match status" value="1"/>
</dbReference>
<dbReference type="InterPro" id="IPR048680">
    <property type="entry name" value="COG4_N"/>
</dbReference>
<protein>
    <recommendedName>
        <fullName evidence="3">Conserved oligomeric Golgi complex subunit 4</fullName>
    </recommendedName>
    <alternativeName>
        <fullName evidence="8">Component of oligomeric Golgi complex 4</fullName>
    </alternativeName>
</protein>
<dbReference type="SMART" id="SM00762">
    <property type="entry name" value="Cog4"/>
    <property type="match status" value="1"/>
</dbReference>
<organism evidence="11 12">
    <name type="scientific">Exophiala bonariae</name>
    <dbReference type="NCBI Taxonomy" id="1690606"/>
    <lineage>
        <taxon>Eukaryota</taxon>
        <taxon>Fungi</taxon>
        <taxon>Dikarya</taxon>
        <taxon>Ascomycota</taxon>
        <taxon>Pezizomycotina</taxon>
        <taxon>Eurotiomycetes</taxon>
        <taxon>Chaetothyriomycetidae</taxon>
        <taxon>Chaetothyriales</taxon>
        <taxon>Herpotrichiellaceae</taxon>
        <taxon>Exophiala</taxon>
    </lineage>
</organism>
<dbReference type="EMBL" id="JAVRRD010000030">
    <property type="protein sequence ID" value="KAK5046392.1"/>
    <property type="molecule type" value="Genomic_DNA"/>
</dbReference>
<dbReference type="Pfam" id="PF20662">
    <property type="entry name" value="COG4_C"/>
    <property type="match status" value="1"/>
</dbReference>
<keyword evidence="6" id="KW-0333">Golgi apparatus</keyword>
<evidence type="ECO:0000256" key="1">
    <source>
        <dbReference type="ARBA" id="ARBA00004395"/>
    </source>
</evidence>
<evidence type="ECO:0000256" key="8">
    <source>
        <dbReference type="ARBA" id="ARBA00031340"/>
    </source>
</evidence>
<dbReference type="InterPro" id="IPR048682">
    <property type="entry name" value="COG4"/>
</dbReference>